<reference evidence="13 14" key="2">
    <citation type="journal article" date="2012" name="Proc. Natl. Acad. Sci. U.S.A.">
        <title>Antigenic diversity is generated by distinct evolutionary mechanisms in African trypanosome species.</title>
        <authorList>
            <person name="Jackson A.P."/>
            <person name="Berry A."/>
            <person name="Aslett M."/>
            <person name="Allison H.C."/>
            <person name="Burton P."/>
            <person name="Vavrova-Anderson J."/>
            <person name="Brown R."/>
            <person name="Browne H."/>
            <person name="Corton N."/>
            <person name="Hauser H."/>
            <person name="Gamble J."/>
            <person name="Gilderthorp R."/>
            <person name="Marcello L."/>
            <person name="McQuillan J."/>
            <person name="Otto T.D."/>
            <person name="Quail M.A."/>
            <person name="Sanders M.J."/>
            <person name="van Tonder A."/>
            <person name="Ginger M.L."/>
            <person name="Field M.C."/>
            <person name="Barry J.D."/>
            <person name="Hertz-Fowler C."/>
            <person name="Berriman M."/>
        </authorList>
    </citation>
    <scope>NUCLEOTIDE SEQUENCE [LARGE SCALE GENOMIC DNA]</scope>
    <source>
        <strain evidence="13 14">IL3000</strain>
    </source>
</reference>
<comment type="subcellular location">
    <subcellularLocation>
        <location evidence="2">Cell membrane</location>
        <topology evidence="2">Lipid-anchor</topology>
        <topology evidence="2">GPI-anchor</topology>
    </subcellularLocation>
</comment>
<dbReference type="InterPro" id="IPR025932">
    <property type="entry name" value="Trypano_VSG_B_N_dom"/>
</dbReference>
<evidence type="ECO:0000256" key="4">
    <source>
        <dbReference type="ARBA" id="ARBA00022622"/>
    </source>
</evidence>
<evidence type="ECO:0000256" key="11">
    <source>
        <dbReference type="SAM" id="SignalP"/>
    </source>
</evidence>
<evidence type="ECO:0000256" key="10">
    <source>
        <dbReference type="SAM" id="MobiDB-lite"/>
    </source>
</evidence>
<feature type="compositionally biased region" description="Polar residues" evidence="10">
    <location>
        <begin position="327"/>
        <end position="340"/>
    </location>
</feature>
<dbReference type="Pfam" id="PF13206">
    <property type="entry name" value="VSG_B"/>
    <property type="match status" value="1"/>
</dbReference>
<gene>
    <name evidence="13" type="ORF">TCIL3000_0_40800</name>
</gene>
<keyword evidence="6" id="KW-0472">Membrane</keyword>
<evidence type="ECO:0000256" key="2">
    <source>
        <dbReference type="ARBA" id="ARBA00004609"/>
    </source>
</evidence>
<dbReference type="GO" id="GO:0005886">
    <property type="term" value="C:plasma membrane"/>
    <property type="evidence" value="ECO:0007669"/>
    <property type="project" value="UniProtKB-SubCell"/>
</dbReference>
<evidence type="ECO:0000256" key="3">
    <source>
        <dbReference type="ARBA" id="ARBA00022475"/>
    </source>
</evidence>
<dbReference type="EMBL" id="CAEQ01001106">
    <property type="protein sequence ID" value="CCD13314.1"/>
    <property type="molecule type" value="Genomic_DNA"/>
</dbReference>
<keyword evidence="14" id="KW-1185">Reference proteome</keyword>
<evidence type="ECO:0000256" key="7">
    <source>
        <dbReference type="ARBA" id="ARBA00023180"/>
    </source>
</evidence>
<keyword evidence="8" id="KW-0449">Lipoprotein</keyword>
<sequence>MRGYVVALLLVCWCLLDIRNVNAINEDVYYKLCNITKTVTGLLKYKVENDALREAIYGSSDGALFGEDGGLKGGKCGYGKMRSQLCIVSNRHTLGIGKDGCYAESLFGSFYCLCTPGSNKENVGTLCGRNVQVYRNKGWWHEWHSSMNVEDLFDDVWKNVIKQCSGVSQNNQDMKDKLENLKRALMNLNESFGKSENGLFYYGGNRGTFCNGITQGDACLGYPRASKDNVSIPWMKKIEDAIEKLENTEQYSLKAADQSPTAGSAPSAYIDSGEDVSEGKYKKPTSQLPSAAENISDQKGNGESQPQSIGNNGDSSASRPRNKRSTEGSTIINVASLSSEGSDDGTLLTSPKGLLWITLLH</sequence>
<evidence type="ECO:0000313" key="14">
    <source>
        <dbReference type="Proteomes" id="UP000000702"/>
    </source>
</evidence>
<feature type="coiled-coil region" evidence="9">
    <location>
        <begin position="164"/>
        <end position="191"/>
    </location>
</feature>
<feature type="domain" description="Trypanosome variant surface glycoprotein B-type N-terminal" evidence="12">
    <location>
        <begin position="44"/>
        <end position="255"/>
    </location>
</feature>
<organism evidence="13 14">
    <name type="scientific">Trypanosoma congolense (strain IL3000)</name>
    <dbReference type="NCBI Taxonomy" id="1068625"/>
    <lineage>
        <taxon>Eukaryota</taxon>
        <taxon>Discoba</taxon>
        <taxon>Euglenozoa</taxon>
        <taxon>Kinetoplastea</taxon>
        <taxon>Metakinetoplastina</taxon>
        <taxon>Trypanosomatida</taxon>
        <taxon>Trypanosomatidae</taxon>
        <taxon>Trypanosoma</taxon>
        <taxon>Nannomonas</taxon>
    </lineage>
</organism>
<keyword evidence="9" id="KW-0175">Coiled coil</keyword>
<reference evidence="14" key="1">
    <citation type="submission" date="2011-07" db="EMBL/GenBank/DDBJ databases">
        <title>Divergent evolution of antigenic variation in African trypanosomes.</title>
        <authorList>
            <person name="Jackson A.P."/>
            <person name="Berry A."/>
            <person name="Allison H.C."/>
            <person name="Burton P."/>
            <person name="Anderson J."/>
            <person name="Aslett M."/>
            <person name="Brown R."/>
            <person name="Corton N."/>
            <person name="Harris D."/>
            <person name="Hauser H."/>
            <person name="Gamble J."/>
            <person name="Gilderthorp R."/>
            <person name="McQuillan J."/>
            <person name="Quail M.A."/>
            <person name="Sanders M."/>
            <person name="Van Tonder A."/>
            <person name="Ginger M.L."/>
            <person name="Donelson J.E."/>
            <person name="Field M.C."/>
            <person name="Barry J.D."/>
            <person name="Berriman M."/>
            <person name="Hertz-Fowler C."/>
        </authorList>
    </citation>
    <scope>NUCLEOTIDE SEQUENCE [LARGE SCALE GENOMIC DNA]</scope>
    <source>
        <strain evidence="14">IL3000</strain>
    </source>
</reference>
<name>F9W7Z1_TRYCI</name>
<dbReference type="GO" id="GO:0098552">
    <property type="term" value="C:side of membrane"/>
    <property type="evidence" value="ECO:0007669"/>
    <property type="project" value="UniProtKB-KW"/>
</dbReference>
<evidence type="ECO:0000256" key="9">
    <source>
        <dbReference type="SAM" id="Coils"/>
    </source>
</evidence>
<feature type="compositionally biased region" description="Polar residues" evidence="10">
    <location>
        <begin position="284"/>
        <end position="319"/>
    </location>
</feature>
<comment type="caution">
    <text evidence="13">The sequence shown here is derived from an EMBL/GenBank/DDBJ whole genome shotgun (WGS) entry which is preliminary data.</text>
</comment>
<keyword evidence="3" id="KW-1003">Cell membrane</keyword>
<evidence type="ECO:0000259" key="12">
    <source>
        <dbReference type="Pfam" id="PF13206"/>
    </source>
</evidence>
<accession>F9W7Z1</accession>
<feature type="chain" id="PRO_5003389926" evidence="11">
    <location>
        <begin position="24"/>
        <end position="361"/>
    </location>
</feature>
<evidence type="ECO:0000256" key="1">
    <source>
        <dbReference type="ARBA" id="ARBA00002523"/>
    </source>
</evidence>
<evidence type="ECO:0000256" key="8">
    <source>
        <dbReference type="ARBA" id="ARBA00023288"/>
    </source>
</evidence>
<proteinExistence type="predicted"/>
<evidence type="ECO:0000256" key="6">
    <source>
        <dbReference type="ARBA" id="ARBA00023136"/>
    </source>
</evidence>
<dbReference type="VEuPathDB" id="TriTrypDB:TcIL3000_0_40800"/>
<dbReference type="Proteomes" id="UP000000702">
    <property type="component" value="Unassembled WGS sequence"/>
</dbReference>
<keyword evidence="7" id="KW-0325">Glycoprotein</keyword>
<feature type="region of interest" description="Disordered" evidence="10">
    <location>
        <begin position="253"/>
        <end position="349"/>
    </location>
</feature>
<evidence type="ECO:0000313" key="13">
    <source>
        <dbReference type="EMBL" id="CCD13314.1"/>
    </source>
</evidence>
<dbReference type="AlphaFoldDB" id="F9W7Z1"/>
<feature type="signal peptide" evidence="11">
    <location>
        <begin position="1"/>
        <end position="23"/>
    </location>
</feature>
<comment type="function">
    <text evidence="1">VSG forms a coat on the surface of the parasite. The trypanosome evades the immune response of the host by expressing a series of antigenically distinct VSGs from an estimated 1000 VSG genes.</text>
</comment>
<protein>
    <submittedName>
        <fullName evidence="13">Variant surface glycoprotein</fullName>
    </submittedName>
</protein>
<evidence type="ECO:0000256" key="5">
    <source>
        <dbReference type="ARBA" id="ARBA00022729"/>
    </source>
</evidence>
<keyword evidence="5 11" id="KW-0732">Signal</keyword>
<keyword evidence="4" id="KW-0336">GPI-anchor</keyword>